<dbReference type="PROSITE" id="PS51372">
    <property type="entry name" value="PRD_2"/>
    <property type="match status" value="2"/>
</dbReference>
<protein>
    <submittedName>
        <fullName evidence="7">PRD domain-containing protein</fullName>
    </submittedName>
</protein>
<evidence type="ECO:0000256" key="4">
    <source>
        <dbReference type="ARBA" id="ARBA00023163"/>
    </source>
</evidence>
<dbReference type="InterPro" id="IPR011608">
    <property type="entry name" value="PRD"/>
</dbReference>
<proteinExistence type="predicted"/>
<dbReference type="InterPro" id="IPR036634">
    <property type="entry name" value="PRD_sf"/>
</dbReference>
<dbReference type="InterPro" id="IPR007737">
    <property type="entry name" value="Mga_HTH"/>
</dbReference>
<evidence type="ECO:0000256" key="3">
    <source>
        <dbReference type="ARBA" id="ARBA00023159"/>
    </source>
</evidence>
<feature type="domain" description="PRD" evidence="6">
    <location>
        <begin position="283"/>
        <end position="389"/>
    </location>
</feature>
<evidence type="ECO:0000256" key="1">
    <source>
        <dbReference type="ARBA" id="ARBA00022737"/>
    </source>
</evidence>
<keyword evidence="2" id="KW-0805">Transcription regulation</keyword>
<dbReference type="Gene3D" id="3.40.930.10">
    <property type="entry name" value="Mannitol-specific EII, Chain A"/>
    <property type="match status" value="1"/>
</dbReference>
<dbReference type="Pfam" id="PF05043">
    <property type="entry name" value="Mga"/>
    <property type="match status" value="1"/>
</dbReference>
<evidence type="ECO:0000256" key="2">
    <source>
        <dbReference type="ARBA" id="ARBA00023015"/>
    </source>
</evidence>
<evidence type="ECO:0000259" key="5">
    <source>
        <dbReference type="PROSITE" id="PS51094"/>
    </source>
</evidence>
<name>A0AAP8IZT5_LACRH</name>
<comment type="caution">
    <text evidence="7">The sequence shown here is derived from an EMBL/GenBank/DDBJ whole genome shotgun (WGS) entry which is preliminary data.</text>
</comment>
<sequence length="639" mass="72976">MKISSDNILDFLKTHSGWQNAETIAVQYGISTRTVRNHINKINSSEEIVESSQIGYRLRRIKASVHVDTRRDEANIAERIFMLLFTSTKRELSLTEIINRIFFSESTIRKIIQDFNKANQHRHVKITIKRNLVGIEGDEFNVRKLFHALIGKEIKDGPSKSLEMDIQRMLPGIPISKLQDIITNAVNKNDLVVNGYEMNNLLLHYAISINRIVHGNGYDDAIDNGSLISRPEYGITKEITSIISSLFDIRFNDFEVKGLTLALIGKTIVRNAATQRLEDLKKFIPIQIIKTCLNVVSDVDKEYKLELESPTFLVKFIIHVNNMVARAQLNAAYPNQEFDYLTKQYPLLYDLSLFILKDISERLSVKIDKRESVYLLLHLGVYMDTIEDNRINTAIIVPEYYDTASRIADKIDRLFSEDIHIAQIVSNGTIKPSMIESRLVISTTNVAVSKNSYLVNISPLLSSLDVSKVRAKIDEIKHDINAKKIVEYVKQYTNRSTFIRTDKHISKEISLNMAAEKLENLGYVNDDFLENLKQRENMASTLFGLVAIPHPLKMNANKTGILIMVNSHGIKWAGDNLCHLMLMIAVKKDDIKIFGDLLQALIDVLSVKKNVYDLIGSTSYEDFLLRLERQIKESKMDQL</sequence>
<dbReference type="RefSeq" id="WP_049171515.1">
    <property type="nucleotide sequence ID" value="NZ_CP017063.1"/>
</dbReference>
<dbReference type="EMBL" id="PKJX01000006">
    <property type="protein sequence ID" value="PLA55982.1"/>
    <property type="molecule type" value="Genomic_DNA"/>
</dbReference>
<evidence type="ECO:0000259" key="6">
    <source>
        <dbReference type="PROSITE" id="PS51372"/>
    </source>
</evidence>
<keyword evidence="4" id="KW-0804">Transcription</keyword>
<dbReference type="AlphaFoldDB" id="A0AAP8IZT5"/>
<dbReference type="InterPro" id="IPR050661">
    <property type="entry name" value="BglG_antiterminators"/>
</dbReference>
<dbReference type="PANTHER" id="PTHR30185:SF12">
    <property type="entry name" value="TRANSCRIPTIONAL REGULATOR MANR"/>
    <property type="match status" value="1"/>
</dbReference>
<dbReference type="InterPro" id="IPR002178">
    <property type="entry name" value="PTS_EIIA_type-2_dom"/>
</dbReference>
<dbReference type="PANTHER" id="PTHR30185">
    <property type="entry name" value="CRYPTIC BETA-GLUCOSIDE BGL OPERON ANTITERMINATOR"/>
    <property type="match status" value="1"/>
</dbReference>
<keyword evidence="1" id="KW-0677">Repeat</keyword>
<dbReference type="PROSITE" id="PS51094">
    <property type="entry name" value="PTS_EIIA_TYPE_2"/>
    <property type="match status" value="1"/>
</dbReference>
<keyword evidence="3" id="KW-0010">Activator</keyword>
<organism evidence="7 8">
    <name type="scientific">Lacticaseibacillus rhamnosus</name>
    <name type="common">Lactobacillus rhamnosus</name>
    <dbReference type="NCBI Taxonomy" id="47715"/>
    <lineage>
        <taxon>Bacteria</taxon>
        <taxon>Bacillati</taxon>
        <taxon>Bacillota</taxon>
        <taxon>Bacilli</taxon>
        <taxon>Lactobacillales</taxon>
        <taxon>Lactobacillaceae</taxon>
        <taxon>Lacticaseibacillus</taxon>
    </lineage>
</organism>
<dbReference type="Gene3D" id="1.10.1790.10">
    <property type="entry name" value="PRD domain"/>
    <property type="match status" value="2"/>
</dbReference>
<dbReference type="Pfam" id="PF00874">
    <property type="entry name" value="PRD"/>
    <property type="match status" value="2"/>
</dbReference>
<feature type="domain" description="PTS EIIA type-2" evidence="5">
    <location>
        <begin position="490"/>
        <end position="630"/>
    </location>
</feature>
<dbReference type="InterPro" id="IPR013196">
    <property type="entry name" value="HTH_11"/>
</dbReference>
<evidence type="ECO:0000313" key="8">
    <source>
        <dbReference type="Proteomes" id="UP000234212"/>
    </source>
</evidence>
<dbReference type="InterPro" id="IPR016152">
    <property type="entry name" value="PTrfase/Anion_transptr"/>
</dbReference>
<dbReference type="Pfam" id="PF00359">
    <property type="entry name" value="PTS_EIIA_2"/>
    <property type="match status" value="1"/>
</dbReference>
<dbReference type="Pfam" id="PF08279">
    <property type="entry name" value="HTH_11"/>
    <property type="match status" value="1"/>
</dbReference>
<reference evidence="7 8" key="1">
    <citation type="submission" date="2017-12" db="EMBL/GenBank/DDBJ databases">
        <title>Phylogenetic diversity of female urinary microbiome.</title>
        <authorList>
            <person name="Thomas-White K."/>
            <person name="Wolfe A.J."/>
        </authorList>
    </citation>
    <scope>NUCLEOTIDE SEQUENCE [LARGE SCALE GENOMIC DNA]</scope>
    <source>
        <strain evidence="7 8">UMB0004</strain>
    </source>
</reference>
<feature type="domain" description="PRD" evidence="6">
    <location>
        <begin position="169"/>
        <end position="273"/>
    </location>
</feature>
<dbReference type="InterPro" id="IPR036388">
    <property type="entry name" value="WH-like_DNA-bd_sf"/>
</dbReference>
<dbReference type="Gene3D" id="1.10.10.10">
    <property type="entry name" value="Winged helix-like DNA-binding domain superfamily/Winged helix DNA-binding domain"/>
    <property type="match status" value="1"/>
</dbReference>
<dbReference type="GO" id="GO:0006355">
    <property type="term" value="P:regulation of DNA-templated transcription"/>
    <property type="evidence" value="ECO:0007669"/>
    <property type="project" value="InterPro"/>
</dbReference>
<accession>A0AAP8IZT5</accession>
<dbReference type="Proteomes" id="UP000234212">
    <property type="component" value="Unassembled WGS sequence"/>
</dbReference>
<dbReference type="SUPFAM" id="SSF63520">
    <property type="entry name" value="PTS-regulatory domain, PRD"/>
    <property type="match status" value="2"/>
</dbReference>
<gene>
    <name evidence="7" type="ORF">CYJ91_11695</name>
</gene>
<evidence type="ECO:0000313" key="7">
    <source>
        <dbReference type="EMBL" id="PLA55982.1"/>
    </source>
</evidence>
<dbReference type="SUPFAM" id="SSF55804">
    <property type="entry name" value="Phoshotransferase/anion transport protein"/>
    <property type="match status" value="1"/>
</dbReference>